<dbReference type="SUPFAM" id="SSF56235">
    <property type="entry name" value="N-terminal nucleophile aminohydrolases (Ntn hydrolases)"/>
    <property type="match status" value="1"/>
</dbReference>
<reference evidence="4 5" key="1">
    <citation type="journal article" date="2021" name="Sci. Rep.">
        <title>The genome of the diatom Chaetoceros tenuissimus carries an ancient integrated fragment of an extant virus.</title>
        <authorList>
            <person name="Hongo Y."/>
            <person name="Kimura K."/>
            <person name="Takaki Y."/>
            <person name="Yoshida Y."/>
            <person name="Baba S."/>
            <person name="Kobayashi G."/>
            <person name="Nagasaki K."/>
            <person name="Hano T."/>
            <person name="Tomaru Y."/>
        </authorList>
    </citation>
    <scope>NUCLEOTIDE SEQUENCE [LARGE SCALE GENOMIC DNA]</scope>
    <source>
        <strain evidence="4 5">NIES-3715</strain>
    </source>
</reference>
<accession>A0AAD3HC50</accession>
<evidence type="ECO:0000256" key="2">
    <source>
        <dbReference type="SAM" id="SignalP"/>
    </source>
</evidence>
<dbReference type="InterPro" id="IPR001353">
    <property type="entry name" value="Proteasome_sua/b"/>
</dbReference>
<dbReference type="Pfam" id="PF00227">
    <property type="entry name" value="Proteasome"/>
    <property type="match status" value="1"/>
</dbReference>
<dbReference type="Pfam" id="PF10584">
    <property type="entry name" value="Proteasome_A_N"/>
    <property type="match status" value="1"/>
</dbReference>
<feature type="signal peptide" evidence="2">
    <location>
        <begin position="1"/>
        <end position="20"/>
    </location>
</feature>
<organism evidence="4 5">
    <name type="scientific">Chaetoceros tenuissimus</name>
    <dbReference type="NCBI Taxonomy" id="426638"/>
    <lineage>
        <taxon>Eukaryota</taxon>
        <taxon>Sar</taxon>
        <taxon>Stramenopiles</taxon>
        <taxon>Ochrophyta</taxon>
        <taxon>Bacillariophyta</taxon>
        <taxon>Coscinodiscophyceae</taxon>
        <taxon>Chaetocerotophycidae</taxon>
        <taxon>Chaetocerotales</taxon>
        <taxon>Chaetocerotaceae</taxon>
        <taxon>Chaetoceros</taxon>
    </lineage>
</organism>
<proteinExistence type="predicted"/>
<feature type="domain" description="Proteasome alpha-type subunits" evidence="3">
    <location>
        <begin position="30"/>
        <end position="52"/>
    </location>
</feature>
<evidence type="ECO:0000313" key="5">
    <source>
        <dbReference type="Proteomes" id="UP001054902"/>
    </source>
</evidence>
<keyword evidence="1" id="KW-0647">Proteasome</keyword>
<evidence type="ECO:0000256" key="1">
    <source>
        <dbReference type="ARBA" id="ARBA00022942"/>
    </source>
</evidence>
<dbReference type="SMART" id="SM00948">
    <property type="entry name" value="Proteasome_A_N"/>
    <property type="match status" value="1"/>
</dbReference>
<evidence type="ECO:0000313" key="4">
    <source>
        <dbReference type="EMBL" id="GFH58175.1"/>
    </source>
</evidence>
<dbReference type="Gene3D" id="3.60.20.10">
    <property type="entry name" value="Glutamine Phosphoribosylpyrophosphate, subunit 1, domain 1"/>
    <property type="match status" value="1"/>
</dbReference>
<gene>
    <name evidence="4" type="ORF">CTEN210_14651</name>
</gene>
<dbReference type="Proteomes" id="UP001054902">
    <property type="component" value="Unassembled WGS sequence"/>
</dbReference>
<feature type="chain" id="PRO_5042224628" description="Proteasome alpha-type subunits domain-containing protein" evidence="2">
    <location>
        <begin position="21"/>
        <end position="303"/>
    </location>
</feature>
<name>A0AAD3HC50_9STRA</name>
<evidence type="ECO:0000259" key="3">
    <source>
        <dbReference type="SMART" id="SM00948"/>
    </source>
</evidence>
<keyword evidence="5" id="KW-1185">Reference proteome</keyword>
<protein>
    <recommendedName>
        <fullName evidence="3">Proteasome alpha-type subunits domain-containing protein</fullName>
    </recommendedName>
</protein>
<dbReference type="GO" id="GO:0006511">
    <property type="term" value="P:ubiquitin-dependent protein catabolic process"/>
    <property type="evidence" value="ECO:0007669"/>
    <property type="project" value="InterPro"/>
</dbReference>
<dbReference type="InterPro" id="IPR000426">
    <property type="entry name" value="Proteasome_asu_N"/>
</dbReference>
<keyword evidence="2" id="KW-0732">Signal</keyword>
<sequence length="303" mass="33866">MTGTFLQIVFLLAALPTAICSNYNFNVYNYDLNTPLFTPSGQLKQVEYASEASSHSHPMVILSHKLPKCSYTIMATKKQSTKAQSRIVSIPISQSNKTPLLFGINGVLSDCVSLLQLARNELKTMKQYSGPSITLVKSSYLNPKSCAKRLATAIANKCQQHCFGGGIRPFGSEICICAIDQNGDIDLYVTEPSGSIVERFHRDEDSHGVFVLGGEKRIRDGLQDLLARDERDDESEQDNDESNALRESIQSTRNAFRKVYKEEKEKLGEYEQSNEICDDVDIVVIHSELGIFRVTREMLEHST</sequence>
<dbReference type="EMBL" id="BLLK01000061">
    <property type="protein sequence ID" value="GFH58175.1"/>
    <property type="molecule type" value="Genomic_DNA"/>
</dbReference>
<dbReference type="GO" id="GO:0019773">
    <property type="term" value="C:proteasome core complex, alpha-subunit complex"/>
    <property type="evidence" value="ECO:0007669"/>
    <property type="project" value="InterPro"/>
</dbReference>
<dbReference type="InterPro" id="IPR029055">
    <property type="entry name" value="Ntn_hydrolases_N"/>
</dbReference>
<dbReference type="PANTHER" id="PTHR11599">
    <property type="entry name" value="PROTEASOME SUBUNIT ALPHA/BETA"/>
    <property type="match status" value="1"/>
</dbReference>
<comment type="caution">
    <text evidence="4">The sequence shown here is derived from an EMBL/GenBank/DDBJ whole genome shotgun (WGS) entry which is preliminary data.</text>
</comment>
<dbReference type="AlphaFoldDB" id="A0AAD3HC50"/>
<dbReference type="InterPro" id="IPR050115">
    <property type="entry name" value="Proteasome_alpha"/>
</dbReference>